<feature type="compositionally biased region" description="Basic residues" evidence="1">
    <location>
        <begin position="149"/>
        <end position="158"/>
    </location>
</feature>
<evidence type="ECO:0000256" key="1">
    <source>
        <dbReference type="SAM" id="MobiDB-lite"/>
    </source>
</evidence>
<evidence type="ECO:0000313" key="2">
    <source>
        <dbReference type="EMBL" id="KDN81026.1"/>
    </source>
</evidence>
<evidence type="ECO:0000313" key="3">
    <source>
        <dbReference type="Proteomes" id="UP000027178"/>
    </source>
</evidence>
<dbReference type="Proteomes" id="UP000027178">
    <property type="component" value="Unassembled WGS sequence"/>
</dbReference>
<dbReference type="HOGENOM" id="CLU_1667066_0_0_11"/>
<gene>
    <name evidence="2" type="ORF">KCH_71200</name>
</gene>
<feature type="region of interest" description="Disordered" evidence="1">
    <location>
        <begin position="31"/>
        <end position="158"/>
    </location>
</feature>
<protein>
    <submittedName>
        <fullName evidence="2">Uncharacterized protein</fullName>
    </submittedName>
</protein>
<feature type="compositionally biased region" description="Low complexity" evidence="1">
    <location>
        <begin position="59"/>
        <end position="73"/>
    </location>
</feature>
<name>A0A066YSG2_9ACTN</name>
<dbReference type="EMBL" id="JNBY01000155">
    <property type="protein sequence ID" value="KDN81026.1"/>
    <property type="molecule type" value="Genomic_DNA"/>
</dbReference>
<feature type="compositionally biased region" description="Basic residues" evidence="1">
    <location>
        <begin position="83"/>
        <end position="99"/>
    </location>
</feature>
<dbReference type="AlphaFoldDB" id="A0A066YSG2"/>
<comment type="caution">
    <text evidence="2">The sequence shown here is derived from an EMBL/GenBank/DDBJ whole genome shotgun (WGS) entry which is preliminary data.</text>
</comment>
<proteinExistence type="predicted"/>
<reference evidence="2 3" key="1">
    <citation type="submission" date="2014-05" db="EMBL/GenBank/DDBJ databases">
        <title>Draft Genome Sequence of Kitasatospora cheerisanensis KCTC 2395.</title>
        <authorList>
            <person name="Nam D.H."/>
        </authorList>
    </citation>
    <scope>NUCLEOTIDE SEQUENCE [LARGE SCALE GENOMIC DNA]</scope>
    <source>
        <strain evidence="2 3">KCTC 2395</strain>
    </source>
</reference>
<sequence>MTTSRPGPSPGPAKNDVAARASVGLKTVSGVVNGESGLSPGRTGPGRHRRVGFRRTTGPACCAPAGPRASPCPWRTSATPAGPRRRGRGRAGLPARHRILRGERRAEARAGDGLLPPPGRRPGDRPLRWDPSVARRTSTPAPSACTVTGRRRPWRTCR</sequence>
<keyword evidence="3" id="KW-1185">Reference proteome</keyword>
<feature type="compositionally biased region" description="Basic and acidic residues" evidence="1">
    <location>
        <begin position="100"/>
        <end position="110"/>
    </location>
</feature>
<accession>A0A066YSG2</accession>
<organism evidence="2 3">
    <name type="scientific">Kitasatospora cheerisanensis KCTC 2395</name>
    <dbReference type="NCBI Taxonomy" id="1348663"/>
    <lineage>
        <taxon>Bacteria</taxon>
        <taxon>Bacillati</taxon>
        <taxon>Actinomycetota</taxon>
        <taxon>Actinomycetes</taxon>
        <taxon>Kitasatosporales</taxon>
        <taxon>Streptomycetaceae</taxon>
        <taxon>Kitasatospora</taxon>
    </lineage>
</organism>